<dbReference type="STRING" id="115433.SAMN05421835_10745"/>
<dbReference type="EMBL" id="FORP01000007">
    <property type="protein sequence ID" value="SFJ63653.1"/>
    <property type="molecule type" value="Genomic_DNA"/>
</dbReference>
<dbReference type="Gene3D" id="3.90.550.10">
    <property type="entry name" value="Spore Coat Polysaccharide Biosynthesis Protein SpsA, Chain A"/>
    <property type="match status" value="1"/>
</dbReference>
<keyword evidence="2" id="KW-1185">Reference proteome</keyword>
<protein>
    <recommendedName>
        <fullName evidence="3">MobA-like NTP transferase domain-containing protein</fullName>
    </recommendedName>
</protein>
<reference evidence="1 2" key="1">
    <citation type="submission" date="2016-10" db="EMBL/GenBank/DDBJ databases">
        <authorList>
            <person name="de Groot N.N."/>
        </authorList>
    </citation>
    <scope>NUCLEOTIDE SEQUENCE [LARGE SCALE GENOMIC DNA]</scope>
    <source>
        <strain evidence="1 2">DSM 44468</strain>
    </source>
</reference>
<evidence type="ECO:0000313" key="2">
    <source>
        <dbReference type="Proteomes" id="UP000199025"/>
    </source>
</evidence>
<name>A0A1I3SZ32_9PSEU</name>
<dbReference type="InterPro" id="IPR029044">
    <property type="entry name" value="Nucleotide-diphossugar_trans"/>
</dbReference>
<dbReference type="Proteomes" id="UP000199025">
    <property type="component" value="Unassembled WGS sequence"/>
</dbReference>
<accession>A0A1I3SZ32</accession>
<evidence type="ECO:0008006" key="3">
    <source>
        <dbReference type="Google" id="ProtNLM"/>
    </source>
</evidence>
<evidence type="ECO:0000313" key="1">
    <source>
        <dbReference type="EMBL" id="SFJ63653.1"/>
    </source>
</evidence>
<dbReference type="SUPFAM" id="SSF53448">
    <property type="entry name" value="Nucleotide-diphospho-sugar transferases"/>
    <property type="match status" value="1"/>
</dbReference>
<sequence>MHSSSVPLPDVSVVLPCAGFGTRFGAPYPKELHSLAPGVTVLDRSLEGVVALADSGLEVRLVVVCRPHKLDTVSYLARYAGKFQIVFVFQDDAFEPGLGGAIRSALPMTHGPVALVLPDIVVSGADSLLSAVRQLGTTDWSVVAVEERDSGVLREMGALAVTGENGVAKVEAAAEKPDDPTGFNAFWGMVAVSEHEAHRLPDVVRKGADNPLAGAFALLVDRIVNYNTADG</sequence>
<gene>
    <name evidence="1" type="ORF">SAMN05421835_10745</name>
</gene>
<organism evidence="1 2">
    <name type="scientific">Amycolatopsis sacchari</name>
    <dbReference type="NCBI Taxonomy" id="115433"/>
    <lineage>
        <taxon>Bacteria</taxon>
        <taxon>Bacillati</taxon>
        <taxon>Actinomycetota</taxon>
        <taxon>Actinomycetes</taxon>
        <taxon>Pseudonocardiales</taxon>
        <taxon>Pseudonocardiaceae</taxon>
        <taxon>Amycolatopsis</taxon>
    </lineage>
</organism>
<proteinExistence type="predicted"/>
<dbReference type="AlphaFoldDB" id="A0A1I3SZ32"/>